<dbReference type="Proteomes" id="UP001165083">
    <property type="component" value="Unassembled WGS sequence"/>
</dbReference>
<name>A0A9W6TZI2_9STRA</name>
<evidence type="ECO:0000313" key="3">
    <source>
        <dbReference type="Proteomes" id="UP001165083"/>
    </source>
</evidence>
<gene>
    <name evidence="2" type="ORF">Plil01_000905900</name>
</gene>
<protein>
    <submittedName>
        <fullName evidence="2">Unnamed protein product</fullName>
    </submittedName>
</protein>
<organism evidence="2 3">
    <name type="scientific">Phytophthora lilii</name>
    <dbReference type="NCBI Taxonomy" id="2077276"/>
    <lineage>
        <taxon>Eukaryota</taxon>
        <taxon>Sar</taxon>
        <taxon>Stramenopiles</taxon>
        <taxon>Oomycota</taxon>
        <taxon>Peronosporomycetes</taxon>
        <taxon>Peronosporales</taxon>
        <taxon>Peronosporaceae</taxon>
        <taxon>Phytophthora</taxon>
    </lineage>
</organism>
<evidence type="ECO:0000313" key="2">
    <source>
        <dbReference type="EMBL" id="GMF22636.1"/>
    </source>
</evidence>
<accession>A0A9W6TZI2</accession>
<feature type="compositionally biased region" description="Polar residues" evidence="1">
    <location>
        <begin position="57"/>
        <end position="72"/>
    </location>
</feature>
<evidence type="ECO:0000256" key="1">
    <source>
        <dbReference type="SAM" id="MobiDB-lite"/>
    </source>
</evidence>
<feature type="region of interest" description="Disordered" evidence="1">
    <location>
        <begin position="52"/>
        <end position="77"/>
    </location>
</feature>
<sequence length="136" mass="15136">MGKAENLNPLHLRVQAECMLNSRLQYKITAMIHEARHVKTLLQCLKGAITVRREKPSSSGPQNSSVRPADSSSRYDEKLQVDARVQAQLVMHQTFTAAASQQWTPTKSCFFHEGTAFLLTTWSLASPASVLSPRRG</sequence>
<dbReference type="EMBL" id="BSXW01000447">
    <property type="protein sequence ID" value="GMF22636.1"/>
    <property type="molecule type" value="Genomic_DNA"/>
</dbReference>
<keyword evidence="3" id="KW-1185">Reference proteome</keyword>
<reference evidence="2" key="1">
    <citation type="submission" date="2023-04" db="EMBL/GenBank/DDBJ databases">
        <title>Phytophthora lilii NBRC 32176.</title>
        <authorList>
            <person name="Ichikawa N."/>
            <person name="Sato H."/>
            <person name="Tonouchi N."/>
        </authorList>
    </citation>
    <scope>NUCLEOTIDE SEQUENCE</scope>
    <source>
        <strain evidence="2">NBRC 32176</strain>
    </source>
</reference>
<comment type="caution">
    <text evidence="2">The sequence shown here is derived from an EMBL/GenBank/DDBJ whole genome shotgun (WGS) entry which is preliminary data.</text>
</comment>
<dbReference type="AlphaFoldDB" id="A0A9W6TZI2"/>
<proteinExistence type="predicted"/>